<dbReference type="InterPro" id="IPR011989">
    <property type="entry name" value="ARM-like"/>
</dbReference>
<gene>
    <name evidence="1" type="ORF">KCH_00970</name>
</gene>
<evidence type="ECO:0000313" key="1">
    <source>
        <dbReference type="EMBL" id="KDN88165.1"/>
    </source>
</evidence>
<evidence type="ECO:0008006" key="3">
    <source>
        <dbReference type="Google" id="ProtNLM"/>
    </source>
</evidence>
<evidence type="ECO:0000313" key="2">
    <source>
        <dbReference type="Proteomes" id="UP000027178"/>
    </source>
</evidence>
<sequence>MSREVKDGFRYEELPWQRFPHFYGPGEEIPGLLAALGSADAEAADQALERLWTSLHHQGGTTAVGALAVPFLLRRAAGGHPGLRAPTLRLVAEIGRCQHMGDGSREGLLQVAEEPMTVEGSTMCPVDWTIQAARRAVTEDLHLLLPLLADPDPAVRATTAYVLAVAVGDTSHVSSALRAGLAAEDDAVVRVSLVLAIAQLAREQRDERAPGWARELWSDRGRPPEIRIGAGLAWLCLVTDPAPDELRAFLTDPGIRAYHTLLQPVPWLAWVDFRNAGLRRCLDTMLLLDAPGPAADDPWGGRSA</sequence>
<dbReference type="InterPro" id="IPR016024">
    <property type="entry name" value="ARM-type_fold"/>
</dbReference>
<dbReference type="HOGENOM" id="CLU_071053_0_0_11"/>
<proteinExistence type="predicted"/>
<protein>
    <recommendedName>
        <fullName evidence="3">HEAT repeat domain-containing protein</fullName>
    </recommendedName>
</protein>
<name>A0A066ZDI5_9ACTN</name>
<dbReference type="Proteomes" id="UP000027178">
    <property type="component" value="Unassembled WGS sequence"/>
</dbReference>
<dbReference type="Gene3D" id="1.25.10.10">
    <property type="entry name" value="Leucine-rich Repeat Variant"/>
    <property type="match status" value="1"/>
</dbReference>
<dbReference type="SUPFAM" id="SSF48371">
    <property type="entry name" value="ARM repeat"/>
    <property type="match status" value="1"/>
</dbReference>
<reference evidence="1 2" key="1">
    <citation type="submission" date="2014-05" db="EMBL/GenBank/DDBJ databases">
        <title>Draft Genome Sequence of Kitasatospora cheerisanensis KCTC 2395.</title>
        <authorList>
            <person name="Nam D.H."/>
        </authorList>
    </citation>
    <scope>NUCLEOTIDE SEQUENCE [LARGE SCALE GENOMIC DNA]</scope>
    <source>
        <strain evidence="1 2">KCTC 2395</strain>
    </source>
</reference>
<dbReference type="PATRIC" id="fig|1348663.4.peg.77"/>
<organism evidence="1 2">
    <name type="scientific">Kitasatospora cheerisanensis KCTC 2395</name>
    <dbReference type="NCBI Taxonomy" id="1348663"/>
    <lineage>
        <taxon>Bacteria</taxon>
        <taxon>Bacillati</taxon>
        <taxon>Actinomycetota</taxon>
        <taxon>Actinomycetes</taxon>
        <taxon>Kitasatosporales</taxon>
        <taxon>Streptomycetaceae</taxon>
        <taxon>Kitasatospora</taxon>
    </lineage>
</organism>
<dbReference type="EMBL" id="JNBY01000004">
    <property type="protein sequence ID" value="KDN88165.1"/>
    <property type="molecule type" value="Genomic_DNA"/>
</dbReference>
<accession>A0A066ZDI5</accession>
<comment type="caution">
    <text evidence="1">The sequence shown here is derived from an EMBL/GenBank/DDBJ whole genome shotgun (WGS) entry which is preliminary data.</text>
</comment>
<dbReference type="eggNOG" id="COG1413">
    <property type="taxonomic scope" value="Bacteria"/>
</dbReference>
<dbReference type="AlphaFoldDB" id="A0A066ZDI5"/>
<keyword evidence="2" id="KW-1185">Reference proteome</keyword>